<gene>
    <name evidence="10" type="ORF">B4U80_13612</name>
</gene>
<dbReference type="Pfam" id="PF12330">
    <property type="entry name" value="Haspin_kinase"/>
    <property type="match status" value="1"/>
</dbReference>
<dbReference type="InterPro" id="IPR000719">
    <property type="entry name" value="Prot_kinase_dom"/>
</dbReference>
<keyword evidence="11" id="KW-1185">Reference proteome</keyword>
<accession>A0A443STL7</accession>
<evidence type="ECO:0000313" key="10">
    <source>
        <dbReference type="EMBL" id="RWS30886.1"/>
    </source>
</evidence>
<name>A0A443STL7_9ACAR</name>
<keyword evidence="4" id="KW-0547">Nucleotide-binding</keyword>
<dbReference type="OrthoDB" id="6421756at2759"/>
<dbReference type="GO" id="GO:0005634">
    <property type="term" value="C:nucleus"/>
    <property type="evidence" value="ECO:0007669"/>
    <property type="project" value="TreeGrafter"/>
</dbReference>
<dbReference type="Gene3D" id="1.10.510.10">
    <property type="entry name" value="Transferase(Phosphotransferase) domain 1"/>
    <property type="match status" value="1"/>
</dbReference>
<dbReference type="PROSITE" id="PS50011">
    <property type="entry name" value="PROTEIN_KINASE_DOM"/>
    <property type="match status" value="1"/>
</dbReference>
<feature type="domain" description="Protein kinase" evidence="9">
    <location>
        <begin position="95"/>
        <end position="422"/>
    </location>
</feature>
<proteinExistence type="predicted"/>
<dbReference type="InterPro" id="IPR024604">
    <property type="entry name" value="GSG2_C"/>
</dbReference>
<evidence type="ECO:0000256" key="8">
    <source>
        <dbReference type="ARBA" id="ARBA00048679"/>
    </source>
</evidence>
<keyword evidence="2" id="KW-0723">Serine/threonine-protein kinase</keyword>
<evidence type="ECO:0000256" key="4">
    <source>
        <dbReference type="ARBA" id="ARBA00022741"/>
    </source>
</evidence>
<evidence type="ECO:0000256" key="1">
    <source>
        <dbReference type="ARBA" id="ARBA00012513"/>
    </source>
</evidence>
<comment type="caution">
    <text evidence="10">The sequence shown here is derived from an EMBL/GenBank/DDBJ whole genome shotgun (WGS) entry which is preliminary data.</text>
</comment>
<reference evidence="10 11" key="1">
    <citation type="journal article" date="2018" name="Gigascience">
        <title>Genomes of trombidid mites reveal novel predicted allergens and laterally-transferred genes associated with secondary metabolism.</title>
        <authorList>
            <person name="Dong X."/>
            <person name="Chaisiri K."/>
            <person name="Xia D."/>
            <person name="Armstrong S.D."/>
            <person name="Fang Y."/>
            <person name="Donnelly M.J."/>
            <person name="Kadowaki T."/>
            <person name="McGarry J.W."/>
            <person name="Darby A.C."/>
            <person name="Makepeace B.L."/>
        </authorList>
    </citation>
    <scope>NUCLEOTIDE SEQUENCE [LARGE SCALE GENOMIC DNA]</scope>
    <source>
        <strain evidence="10">UoL-UT</strain>
    </source>
</reference>
<evidence type="ECO:0000256" key="7">
    <source>
        <dbReference type="ARBA" id="ARBA00047899"/>
    </source>
</evidence>
<evidence type="ECO:0000256" key="6">
    <source>
        <dbReference type="ARBA" id="ARBA00022840"/>
    </source>
</evidence>
<dbReference type="SUPFAM" id="SSF56112">
    <property type="entry name" value="Protein kinase-like (PK-like)"/>
    <property type="match status" value="1"/>
</dbReference>
<keyword evidence="5" id="KW-0418">Kinase</keyword>
<evidence type="ECO:0000256" key="2">
    <source>
        <dbReference type="ARBA" id="ARBA00022527"/>
    </source>
</evidence>
<dbReference type="AlphaFoldDB" id="A0A443STL7"/>
<dbReference type="GO" id="GO:0072354">
    <property type="term" value="F:histone H3T3 kinase activity"/>
    <property type="evidence" value="ECO:0007669"/>
    <property type="project" value="TreeGrafter"/>
</dbReference>
<dbReference type="PANTHER" id="PTHR24419:SF18">
    <property type="entry name" value="SERINE_THREONINE-PROTEIN KINASE HASPIN"/>
    <property type="match status" value="1"/>
</dbReference>
<dbReference type="GO" id="GO:0005737">
    <property type="term" value="C:cytoplasm"/>
    <property type="evidence" value="ECO:0007669"/>
    <property type="project" value="TreeGrafter"/>
</dbReference>
<evidence type="ECO:0000259" key="9">
    <source>
        <dbReference type="PROSITE" id="PS50011"/>
    </source>
</evidence>
<keyword evidence="6" id="KW-0067">ATP-binding</keyword>
<sequence>MSDPALDSSDEVQVSENEYKPSFLEKALRKLPISVFNRDKRPVKVSACKAQASSDFYSHFIEKKTYSDEYRSQVLDFCGQQEPITFDKLFPKHKYRSIMRFDSGTYADVYKVRNPKDGKWIVLKIVRTVSKSLQKQLTSVSFSGTETFDDIFNELVISKALSKLHHRSFSEPKYLAHCYPVLLDAKLVKGNLPDNFVRGEKCEDTEESPQRNEPFSDYTGAPIEFVVFIMKYGGEPIWKMIKEKRIDGAQLLSISKQVTFGLAVAELCYEYEHRDLHISNILVKKTKKPYIRFHVDGVFYDVETAGFRACIVDHTFSRLKHRDTVYYKDMREILKSKKEDKVTLQHQVYKWMINETNNEWNLFCPKTNLFWLYYLFSTLQKSSLVREHPAVKKEFEQIAKQANNMKSTNEILDFIVQLTDGN</sequence>
<dbReference type="SMART" id="SM01331">
    <property type="entry name" value="DUF3635"/>
    <property type="match status" value="1"/>
</dbReference>
<organism evidence="10 11">
    <name type="scientific">Leptotrombidium deliense</name>
    <dbReference type="NCBI Taxonomy" id="299467"/>
    <lineage>
        <taxon>Eukaryota</taxon>
        <taxon>Metazoa</taxon>
        <taxon>Ecdysozoa</taxon>
        <taxon>Arthropoda</taxon>
        <taxon>Chelicerata</taxon>
        <taxon>Arachnida</taxon>
        <taxon>Acari</taxon>
        <taxon>Acariformes</taxon>
        <taxon>Trombidiformes</taxon>
        <taxon>Prostigmata</taxon>
        <taxon>Anystina</taxon>
        <taxon>Parasitengona</taxon>
        <taxon>Trombiculoidea</taxon>
        <taxon>Trombiculidae</taxon>
        <taxon>Leptotrombidium</taxon>
    </lineage>
</organism>
<dbReference type="PANTHER" id="PTHR24419">
    <property type="entry name" value="INTERLEUKIN-1 RECEPTOR-ASSOCIATED KINASE"/>
    <property type="match status" value="1"/>
</dbReference>
<evidence type="ECO:0000256" key="3">
    <source>
        <dbReference type="ARBA" id="ARBA00022679"/>
    </source>
</evidence>
<keyword evidence="3" id="KW-0808">Transferase</keyword>
<protein>
    <recommendedName>
        <fullName evidence="1">non-specific serine/threonine protein kinase</fullName>
        <ecNumber evidence="1">2.7.11.1</ecNumber>
    </recommendedName>
</protein>
<dbReference type="EC" id="2.7.11.1" evidence="1"/>
<dbReference type="InterPro" id="IPR011009">
    <property type="entry name" value="Kinase-like_dom_sf"/>
</dbReference>
<evidence type="ECO:0000313" key="11">
    <source>
        <dbReference type="Proteomes" id="UP000288716"/>
    </source>
</evidence>
<dbReference type="EMBL" id="NCKV01000344">
    <property type="protein sequence ID" value="RWS30886.1"/>
    <property type="molecule type" value="Genomic_DNA"/>
</dbReference>
<dbReference type="GO" id="GO:0035556">
    <property type="term" value="P:intracellular signal transduction"/>
    <property type="evidence" value="ECO:0007669"/>
    <property type="project" value="TreeGrafter"/>
</dbReference>
<comment type="catalytic activity">
    <reaction evidence="7">
        <text>L-threonyl-[protein] + ATP = O-phospho-L-threonyl-[protein] + ADP + H(+)</text>
        <dbReference type="Rhea" id="RHEA:46608"/>
        <dbReference type="Rhea" id="RHEA-COMP:11060"/>
        <dbReference type="Rhea" id="RHEA-COMP:11605"/>
        <dbReference type="ChEBI" id="CHEBI:15378"/>
        <dbReference type="ChEBI" id="CHEBI:30013"/>
        <dbReference type="ChEBI" id="CHEBI:30616"/>
        <dbReference type="ChEBI" id="CHEBI:61977"/>
        <dbReference type="ChEBI" id="CHEBI:456216"/>
        <dbReference type="EC" id="2.7.11.1"/>
    </reaction>
</comment>
<dbReference type="GO" id="GO:0000278">
    <property type="term" value="P:mitotic cell cycle"/>
    <property type="evidence" value="ECO:0007669"/>
    <property type="project" value="TreeGrafter"/>
</dbReference>
<comment type="catalytic activity">
    <reaction evidence="8">
        <text>L-seryl-[protein] + ATP = O-phospho-L-seryl-[protein] + ADP + H(+)</text>
        <dbReference type="Rhea" id="RHEA:17989"/>
        <dbReference type="Rhea" id="RHEA-COMP:9863"/>
        <dbReference type="Rhea" id="RHEA-COMP:11604"/>
        <dbReference type="ChEBI" id="CHEBI:15378"/>
        <dbReference type="ChEBI" id="CHEBI:29999"/>
        <dbReference type="ChEBI" id="CHEBI:30616"/>
        <dbReference type="ChEBI" id="CHEBI:83421"/>
        <dbReference type="ChEBI" id="CHEBI:456216"/>
        <dbReference type="EC" id="2.7.11.1"/>
    </reaction>
</comment>
<dbReference type="GO" id="GO:0005524">
    <property type="term" value="F:ATP binding"/>
    <property type="evidence" value="ECO:0007669"/>
    <property type="project" value="UniProtKB-KW"/>
</dbReference>
<dbReference type="VEuPathDB" id="VectorBase:LDEU001150"/>
<dbReference type="Gene3D" id="3.30.200.20">
    <property type="entry name" value="Phosphorylase Kinase, domain 1"/>
    <property type="match status" value="1"/>
</dbReference>
<evidence type="ECO:0000256" key="5">
    <source>
        <dbReference type="ARBA" id="ARBA00022777"/>
    </source>
</evidence>
<dbReference type="Proteomes" id="UP000288716">
    <property type="component" value="Unassembled WGS sequence"/>
</dbReference>